<evidence type="ECO:0000313" key="2">
    <source>
        <dbReference type="Proteomes" id="UP000233556"/>
    </source>
</evidence>
<protein>
    <submittedName>
        <fullName evidence="1">Uncharacterized protein</fullName>
    </submittedName>
</protein>
<name>A0A2I0U9A2_LIMLA</name>
<dbReference type="AlphaFoldDB" id="A0A2I0U9A2"/>
<proteinExistence type="predicted"/>
<dbReference type="Proteomes" id="UP000233556">
    <property type="component" value="Unassembled WGS sequence"/>
</dbReference>
<reference evidence="2" key="2">
    <citation type="submission" date="2017-12" db="EMBL/GenBank/DDBJ databases">
        <title>Genome sequence of the Bar-tailed Godwit (Limosa lapponica baueri).</title>
        <authorList>
            <person name="Lima N.C.B."/>
            <person name="Parody-Merino A.M."/>
            <person name="Battley P.F."/>
            <person name="Fidler A.E."/>
            <person name="Prosdocimi F."/>
        </authorList>
    </citation>
    <scope>NUCLEOTIDE SEQUENCE [LARGE SCALE GENOMIC DNA]</scope>
</reference>
<evidence type="ECO:0000313" key="1">
    <source>
        <dbReference type="EMBL" id="PKU42638.1"/>
    </source>
</evidence>
<dbReference type="EMBL" id="KZ505973">
    <property type="protein sequence ID" value="PKU42638.1"/>
    <property type="molecule type" value="Genomic_DNA"/>
</dbReference>
<sequence length="197" mass="22076">MKICVTVFFSLVLRSLIKMKRLRPVSSGRQISDIIGKNSEAKNVDEGLGINAKTRLLLQLSEIQYESAMMDNYGQIGLESLQGSSQGKGVTAEVTQVEHCDCDGRDCMANGAELGKVLSIELLPDENGPWMETIIAIQMKLLQEESHYNLAMKWKGYIEMTVNMSSCCTQMNMHLEIEENNSLDTKIMTKKGWFGTR</sequence>
<organism evidence="1 2">
    <name type="scientific">Limosa lapponica baueri</name>
    <dbReference type="NCBI Taxonomy" id="1758121"/>
    <lineage>
        <taxon>Eukaryota</taxon>
        <taxon>Metazoa</taxon>
        <taxon>Chordata</taxon>
        <taxon>Craniata</taxon>
        <taxon>Vertebrata</taxon>
        <taxon>Euteleostomi</taxon>
        <taxon>Archelosauria</taxon>
        <taxon>Archosauria</taxon>
        <taxon>Dinosauria</taxon>
        <taxon>Saurischia</taxon>
        <taxon>Theropoda</taxon>
        <taxon>Coelurosauria</taxon>
        <taxon>Aves</taxon>
        <taxon>Neognathae</taxon>
        <taxon>Neoaves</taxon>
        <taxon>Charadriiformes</taxon>
        <taxon>Scolopacidae</taxon>
        <taxon>Limosa</taxon>
    </lineage>
</organism>
<accession>A0A2I0U9A2</accession>
<gene>
    <name evidence="1" type="ORF">llap_7055</name>
</gene>
<keyword evidence="2" id="KW-1185">Reference proteome</keyword>
<reference evidence="2" key="1">
    <citation type="submission" date="2017-11" db="EMBL/GenBank/DDBJ databases">
        <authorList>
            <person name="Lima N.C."/>
            <person name="Parody-Merino A.M."/>
            <person name="Battley P.F."/>
            <person name="Fidler A.E."/>
            <person name="Prosdocimi F."/>
        </authorList>
    </citation>
    <scope>NUCLEOTIDE SEQUENCE [LARGE SCALE GENOMIC DNA]</scope>
</reference>